<dbReference type="InterPro" id="IPR051501">
    <property type="entry name" value="eIF2B_alpha/beta/delta"/>
</dbReference>
<dbReference type="InterPro" id="IPR000649">
    <property type="entry name" value="IF-2B-related"/>
</dbReference>
<evidence type="ECO:0000256" key="3">
    <source>
        <dbReference type="ARBA" id="ARBA00022917"/>
    </source>
</evidence>
<keyword evidence="2" id="KW-0396">Initiation factor</keyword>
<dbReference type="PANTHER" id="PTHR45860:SF1">
    <property type="entry name" value="TRANSLATION INITIATION FACTOR EIF-2B SUBUNIT ALPHA"/>
    <property type="match status" value="1"/>
</dbReference>
<proteinExistence type="inferred from homology"/>
<dbReference type="AlphaFoldDB" id="A0A9W8IRD3"/>
<dbReference type="SUPFAM" id="SSF100950">
    <property type="entry name" value="NagB/RpiA/CoA transferase-like"/>
    <property type="match status" value="1"/>
</dbReference>
<evidence type="ECO:0000256" key="4">
    <source>
        <dbReference type="RuleBase" id="RU003814"/>
    </source>
</evidence>
<dbReference type="InterPro" id="IPR042529">
    <property type="entry name" value="IF_2B-like_C"/>
</dbReference>
<evidence type="ECO:0000256" key="1">
    <source>
        <dbReference type="ARBA" id="ARBA00007251"/>
    </source>
</evidence>
<dbReference type="GO" id="GO:0005851">
    <property type="term" value="C:eukaryotic translation initiation factor 2B complex"/>
    <property type="evidence" value="ECO:0007669"/>
    <property type="project" value="TreeGrafter"/>
</dbReference>
<protein>
    <submittedName>
        <fullName evidence="5">Uncharacterized protein</fullName>
    </submittedName>
</protein>
<organism evidence="5 6">
    <name type="scientific">Candolleomyces eurysporus</name>
    <dbReference type="NCBI Taxonomy" id="2828524"/>
    <lineage>
        <taxon>Eukaryota</taxon>
        <taxon>Fungi</taxon>
        <taxon>Dikarya</taxon>
        <taxon>Basidiomycota</taxon>
        <taxon>Agaricomycotina</taxon>
        <taxon>Agaricomycetes</taxon>
        <taxon>Agaricomycetidae</taxon>
        <taxon>Agaricales</taxon>
        <taxon>Agaricineae</taxon>
        <taxon>Psathyrellaceae</taxon>
        <taxon>Candolleomyces</taxon>
    </lineage>
</organism>
<dbReference type="Proteomes" id="UP001140091">
    <property type="component" value="Unassembled WGS sequence"/>
</dbReference>
<comment type="caution">
    <text evidence="5">The sequence shown here is derived from an EMBL/GenBank/DDBJ whole genome shotgun (WGS) entry which is preliminary data.</text>
</comment>
<dbReference type="GO" id="GO:0005085">
    <property type="term" value="F:guanyl-nucleotide exchange factor activity"/>
    <property type="evidence" value="ECO:0007669"/>
    <property type="project" value="TreeGrafter"/>
</dbReference>
<dbReference type="GO" id="GO:0003743">
    <property type="term" value="F:translation initiation factor activity"/>
    <property type="evidence" value="ECO:0007669"/>
    <property type="project" value="UniProtKB-KW"/>
</dbReference>
<dbReference type="Gene3D" id="3.40.50.10470">
    <property type="entry name" value="Translation initiation factor eif-2b, domain 2"/>
    <property type="match status" value="1"/>
</dbReference>
<evidence type="ECO:0000313" key="5">
    <source>
        <dbReference type="EMBL" id="KAJ2921911.1"/>
    </source>
</evidence>
<dbReference type="Pfam" id="PF01008">
    <property type="entry name" value="IF-2B"/>
    <property type="match status" value="1"/>
</dbReference>
<evidence type="ECO:0000256" key="2">
    <source>
        <dbReference type="ARBA" id="ARBA00022540"/>
    </source>
</evidence>
<keyword evidence="3" id="KW-0648">Protein biosynthesis</keyword>
<gene>
    <name evidence="5" type="ORF">H1R20_g15180</name>
</gene>
<evidence type="ECO:0000313" key="6">
    <source>
        <dbReference type="Proteomes" id="UP001140091"/>
    </source>
</evidence>
<feature type="non-terminal residue" evidence="5">
    <location>
        <position position="139"/>
    </location>
</feature>
<dbReference type="EMBL" id="JANBPK010001536">
    <property type="protein sequence ID" value="KAJ2921911.1"/>
    <property type="molecule type" value="Genomic_DNA"/>
</dbReference>
<reference evidence="5" key="1">
    <citation type="submission" date="2022-06" db="EMBL/GenBank/DDBJ databases">
        <title>Genome Sequence of Candolleomyces eurysporus.</title>
        <authorList>
            <person name="Buettner E."/>
        </authorList>
    </citation>
    <scope>NUCLEOTIDE SEQUENCE</scope>
    <source>
        <strain evidence="5">VTCC 930004</strain>
    </source>
</reference>
<name>A0A9W8IRD3_9AGAR</name>
<accession>A0A9W8IRD3</accession>
<dbReference type="OrthoDB" id="10249309at2759"/>
<sequence>MLNPAVAYVMDKVDFVLLESEAVVESGDLVNAVGSSEIAIIARSASKPFYALAESYKFHHLFPLSQYDLPIYYSKNTTTDPQSPPTTLARVTQEQISENNAHVDYTRCDYGNACRLYFPGSFAMRFTRLLIICPLPLRR</sequence>
<dbReference type="InterPro" id="IPR037171">
    <property type="entry name" value="NagB/RpiA_transferase-like"/>
</dbReference>
<keyword evidence="6" id="KW-1185">Reference proteome</keyword>
<comment type="similarity">
    <text evidence="1 4">Belongs to the eIF-2B alpha/beta/delta subunits family.</text>
</comment>
<dbReference type="PANTHER" id="PTHR45860">
    <property type="entry name" value="TRANSLATION INITIATION FACTOR EIF-2B SUBUNIT ALPHA"/>
    <property type="match status" value="1"/>
</dbReference>